<feature type="compositionally biased region" description="Low complexity" evidence="1">
    <location>
        <begin position="35"/>
        <end position="59"/>
    </location>
</feature>
<comment type="caution">
    <text evidence="2">The sequence shown here is derived from an EMBL/GenBank/DDBJ whole genome shotgun (WGS) entry which is preliminary data.</text>
</comment>
<feature type="region of interest" description="Disordered" evidence="1">
    <location>
        <begin position="14"/>
        <end position="179"/>
    </location>
</feature>
<feature type="compositionally biased region" description="Low complexity" evidence="1">
    <location>
        <begin position="104"/>
        <end position="121"/>
    </location>
</feature>
<name>A0A4S8XGI7_AURPU</name>
<dbReference type="Proteomes" id="UP000310687">
    <property type="component" value="Unassembled WGS sequence"/>
</dbReference>
<accession>A0A4S8XGI7</accession>
<feature type="compositionally biased region" description="Low complexity" evidence="1">
    <location>
        <begin position="133"/>
        <end position="143"/>
    </location>
</feature>
<sequence>MDRLALLTYVRVTAECDTDSSGKGKAAPKPKAKKAPQAEPATNGVAETADETAAPVEDAPAAEETKVEEPTAETSKPEEPVVEETKAEESTIEDAPKTEEPVTAAQPEEQPAVEAEPVSAPKETKSKKRKGAAEATSEPAATEAKADEKKAPKKRKADVPPPREGERKSGRGAQKSQPTTEQLLNYLLSEASAELCRPDDESQELKKHGADYKTYSSSALSPFEELICAAVLSRPISHKLGLRAIRTILNAPYSFTTPKAIISAGKEKRHQALDDAKTQHKDKTAEQIGLVADVVAHKFGKDDTDTSLDRLREQASKGWDMERDLLQENIKGVGKTGLDIFFRRVQWLWPEAFPFVDERSSRGIEKLGLPKHPDELAKVLDRYWAKLDTSALEKGDKETKKRRAFVVICERATAADLEGKSDAILEAAVSA</sequence>
<evidence type="ECO:0000256" key="1">
    <source>
        <dbReference type="SAM" id="MobiDB-lite"/>
    </source>
</evidence>
<organism evidence="2 3">
    <name type="scientific">Aureobasidium pullulans</name>
    <name type="common">Black yeast</name>
    <name type="synonym">Pullularia pullulans</name>
    <dbReference type="NCBI Taxonomy" id="5580"/>
    <lineage>
        <taxon>Eukaryota</taxon>
        <taxon>Fungi</taxon>
        <taxon>Dikarya</taxon>
        <taxon>Ascomycota</taxon>
        <taxon>Pezizomycotina</taxon>
        <taxon>Dothideomycetes</taxon>
        <taxon>Dothideomycetidae</taxon>
        <taxon>Dothideales</taxon>
        <taxon>Saccotheciaceae</taxon>
        <taxon>Aureobasidium</taxon>
    </lineage>
</organism>
<reference evidence="2 3" key="1">
    <citation type="submission" date="2018-10" db="EMBL/GenBank/DDBJ databases">
        <title>Fifty Aureobasidium pullulans genomes reveal a recombining polyextremotolerant generalist.</title>
        <authorList>
            <person name="Gostincar C."/>
            <person name="Turk M."/>
            <person name="Zajc J."/>
            <person name="Gunde-Cimerman N."/>
        </authorList>
    </citation>
    <scope>NUCLEOTIDE SEQUENCE [LARGE SCALE GENOMIC DNA]</scope>
    <source>
        <strain evidence="2 3">EXF-11013</strain>
    </source>
</reference>
<dbReference type="AlphaFoldDB" id="A0A4S8XGI7"/>
<proteinExistence type="predicted"/>
<gene>
    <name evidence="2" type="ORF">D6D22_07130</name>
</gene>
<protein>
    <submittedName>
        <fullName evidence="2">Uncharacterized protein</fullName>
    </submittedName>
</protein>
<feature type="compositionally biased region" description="Basic and acidic residues" evidence="1">
    <location>
        <begin position="63"/>
        <end position="100"/>
    </location>
</feature>
<feature type="compositionally biased region" description="Basic and acidic residues" evidence="1">
    <location>
        <begin position="157"/>
        <end position="169"/>
    </location>
</feature>
<evidence type="ECO:0000313" key="2">
    <source>
        <dbReference type="EMBL" id="THW37591.1"/>
    </source>
</evidence>
<dbReference type="EMBL" id="QZAL01000117">
    <property type="protein sequence ID" value="THW37591.1"/>
    <property type="molecule type" value="Genomic_DNA"/>
</dbReference>
<evidence type="ECO:0000313" key="3">
    <source>
        <dbReference type="Proteomes" id="UP000310687"/>
    </source>
</evidence>